<reference evidence="10" key="1">
    <citation type="submission" date="2022-11" db="UniProtKB">
        <authorList>
            <consortium name="WormBaseParasite"/>
        </authorList>
    </citation>
    <scope>IDENTIFICATION</scope>
</reference>
<dbReference type="InterPro" id="IPR001139">
    <property type="entry name" value="Glyco_hydro_30"/>
</dbReference>
<dbReference type="InterPro" id="IPR017853">
    <property type="entry name" value="GH"/>
</dbReference>
<dbReference type="Proteomes" id="UP000887540">
    <property type="component" value="Unplaced"/>
</dbReference>
<comment type="catalytic activity">
    <reaction evidence="1">
        <text>a beta-D-glucosyl-(1&lt;-&gt;1')-N-acylsphing-4-enine + H2O = an N-acylsphing-4-enine + D-glucose</text>
        <dbReference type="Rhea" id="RHEA:13269"/>
        <dbReference type="ChEBI" id="CHEBI:4167"/>
        <dbReference type="ChEBI" id="CHEBI:15377"/>
        <dbReference type="ChEBI" id="CHEBI:22801"/>
        <dbReference type="ChEBI" id="CHEBI:52639"/>
        <dbReference type="EC" id="3.2.1.45"/>
    </reaction>
    <physiologicalReaction direction="left-to-right" evidence="1">
        <dbReference type="Rhea" id="RHEA:13270"/>
    </physiologicalReaction>
</comment>
<feature type="domain" description="Glycosyl hydrolase family 30 TIM-barrel" evidence="8">
    <location>
        <begin position="1"/>
        <end position="76"/>
    </location>
</feature>
<evidence type="ECO:0000256" key="4">
    <source>
        <dbReference type="ARBA" id="ARBA00022729"/>
    </source>
</evidence>
<evidence type="ECO:0000256" key="7">
    <source>
        <dbReference type="SAM" id="Phobius"/>
    </source>
</evidence>
<keyword evidence="7" id="KW-0472">Membrane</keyword>
<accession>A0A914DS61</accession>
<evidence type="ECO:0000256" key="5">
    <source>
        <dbReference type="ARBA" id="ARBA00022801"/>
    </source>
</evidence>
<keyword evidence="6" id="KW-0326">Glycosidase</keyword>
<evidence type="ECO:0000256" key="2">
    <source>
        <dbReference type="ARBA" id="ARBA00005382"/>
    </source>
</evidence>
<name>A0A914DS61_9BILA</name>
<comment type="similarity">
    <text evidence="2 6">Belongs to the glycosyl hydrolase 30 family.</text>
</comment>
<evidence type="ECO:0000259" key="8">
    <source>
        <dbReference type="Pfam" id="PF02055"/>
    </source>
</evidence>
<keyword evidence="6" id="KW-0443">Lipid metabolism</keyword>
<evidence type="ECO:0000256" key="3">
    <source>
        <dbReference type="ARBA" id="ARBA00012658"/>
    </source>
</evidence>
<keyword evidence="9" id="KW-1185">Reference proteome</keyword>
<dbReference type="AlphaFoldDB" id="A0A914DS61"/>
<keyword evidence="5 6" id="KW-0378">Hydrolase</keyword>
<dbReference type="EC" id="3.2.1.45" evidence="3 6"/>
<dbReference type="Pfam" id="PF02055">
    <property type="entry name" value="Glyco_hydro_30"/>
    <property type="match status" value="1"/>
</dbReference>
<keyword evidence="7" id="KW-1133">Transmembrane helix</keyword>
<evidence type="ECO:0000313" key="9">
    <source>
        <dbReference type="Proteomes" id="UP000887540"/>
    </source>
</evidence>
<proteinExistence type="inferred from homology"/>
<keyword evidence="4" id="KW-0732">Signal</keyword>
<evidence type="ECO:0000256" key="1">
    <source>
        <dbReference type="ARBA" id="ARBA00001013"/>
    </source>
</evidence>
<dbReference type="WBParaSite" id="ACRNAN_scaffold383.g13970.t1">
    <property type="protein sequence ID" value="ACRNAN_scaffold383.g13970.t1"/>
    <property type="gene ID" value="ACRNAN_scaffold383.g13970"/>
</dbReference>
<dbReference type="GO" id="GO:0006680">
    <property type="term" value="P:glucosylceramide catabolic process"/>
    <property type="evidence" value="ECO:0007669"/>
    <property type="project" value="TreeGrafter"/>
</dbReference>
<dbReference type="PANTHER" id="PTHR11069">
    <property type="entry name" value="GLUCOSYLCERAMIDASE"/>
    <property type="match status" value="1"/>
</dbReference>
<sequence length="155" mass="17907">MILDDNRDHLPDYPDEILSDTEAAKYVDGIALHWYSDYETTSELLSITHERHPDKFILYTELNCGTKCCQSSFGDYFCCNAEDNGVITRTRQNEGYVYTPSSTSWELKFDWNWLLIGIAITIILSAILSLLCCLLCNGCDIFSRREYTVVNRSRY</sequence>
<dbReference type="Gene3D" id="3.20.20.80">
    <property type="entry name" value="Glycosidases"/>
    <property type="match status" value="1"/>
</dbReference>
<organism evidence="9 10">
    <name type="scientific">Acrobeloides nanus</name>
    <dbReference type="NCBI Taxonomy" id="290746"/>
    <lineage>
        <taxon>Eukaryota</taxon>
        <taxon>Metazoa</taxon>
        <taxon>Ecdysozoa</taxon>
        <taxon>Nematoda</taxon>
        <taxon>Chromadorea</taxon>
        <taxon>Rhabditida</taxon>
        <taxon>Tylenchina</taxon>
        <taxon>Cephalobomorpha</taxon>
        <taxon>Cephaloboidea</taxon>
        <taxon>Cephalobidae</taxon>
        <taxon>Acrobeloides</taxon>
    </lineage>
</organism>
<evidence type="ECO:0000256" key="6">
    <source>
        <dbReference type="RuleBase" id="RU361188"/>
    </source>
</evidence>
<dbReference type="PANTHER" id="PTHR11069:SF23">
    <property type="entry name" value="LYSOSOMAL ACID GLUCOSYLCERAMIDASE"/>
    <property type="match status" value="1"/>
</dbReference>
<protein>
    <recommendedName>
        <fullName evidence="3 6">Glucosylceramidase</fullName>
        <ecNumber evidence="3 6">3.2.1.45</ecNumber>
    </recommendedName>
</protein>
<feature type="transmembrane region" description="Helical" evidence="7">
    <location>
        <begin position="113"/>
        <end position="136"/>
    </location>
</feature>
<dbReference type="GO" id="GO:0016020">
    <property type="term" value="C:membrane"/>
    <property type="evidence" value="ECO:0007669"/>
    <property type="project" value="GOC"/>
</dbReference>
<dbReference type="InterPro" id="IPR033453">
    <property type="entry name" value="Glyco_hydro_30_TIM-barrel"/>
</dbReference>
<keyword evidence="6" id="KW-0746">Sphingolipid metabolism</keyword>
<dbReference type="SUPFAM" id="SSF51445">
    <property type="entry name" value="(Trans)glycosidases"/>
    <property type="match status" value="1"/>
</dbReference>
<keyword evidence="7" id="KW-0812">Transmembrane</keyword>
<dbReference type="GO" id="GO:0004348">
    <property type="term" value="F:glucosylceramidase activity"/>
    <property type="evidence" value="ECO:0007669"/>
    <property type="project" value="UniProtKB-EC"/>
</dbReference>
<evidence type="ECO:0000313" key="10">
    <source>
        <dbReference type="WBParaSite" id="ACRNAN_scaffold383.g13970.t1"/>
    </source>
</evidence>